<comment type="caution">
    <text evidence="3">The sequence shown here is derived from an EMBL/GenBank/DDBJ whole genome shotgun (WGS) entry which is preliminary data.</text>
</comment>
<keyword evidence="4" id="KW-1185">Reference proteome</keyword>
<keyword evidence="1" id="KW-0676">Redox-active center</keyword>
<feature type="domain" description="Thioredoxin-like fold" evidence="2">
    <location>
        <begin position="59"/>
        <end position="180"/>
    </location>
</feature>
<comment type="function">
    <text evidence="1">Required for disulfide bond formation in some periplasmic proteins. Acts by transferring its disulfide bond to other proteins and is reduced in the process.</text>
</comment>
<keyword evidence="1" id="KW-0732">Signal</keyword>
<name>A0ABT1G8H2_9GAMM</name>
<dbReference type="CDD" id="cd03020">
    <property type="entry name" value="DsbA_DsbC_DsbG"/>
    <property type="match status" value="1"/>
</dbReference>
<proteinExistence type="inferred from homology"/>
<evidence type="ECO:0000313" key="4">
    <source>
        <dbReference type="Proteomes" id="UP001523550"/>
    </source>
</evidence>
<dbReference type="Gene3D" id="3.40.30.10">
    <property type="entry name" value="Glutaredoxin"/>
    <property type="match status" value="1"/>
</dbReference>
<dbReference type="InterPro" id="IPR012336">
    <property type="entry name" value="Thioredoxin-like_fold"/>
</dbReference>
<dbReference type="InterPro" id="IPR051470">
    <property type="entry name" value="Thiol:disulfide_interchange"/>
</dbReference>
<feature type="chain" id="PRO_5044968973" description="Thiol:disulfide interchange protein" evidence="1">
    <location>
        <begin position="30"/>
        <end position="196"/>
    </location>
</feature>
<dbReference type="PANTHER" id="PTHR35272">
    <property type="entry name" value="THIOL:DISULFIDE INTERCHANGE PROTEIN DSBC-RELATED"/>
    <property type="match status" value="1"/>
</dbReference>
<evidence type="ECO:0000313" key="3">
    <source>
        <dbReference type="EMBL" id="MCP1727210.1"/>
    </source>
</evidence>
<dbReference type="PANTHER" id="PTHR35272:SF4">
    <property type="entry name" value="THIOL:DISULFIDE INTERCHANGE PROTEIN DSBG"/>
    <property type="match status" value="1"/>
</dbReference>
<evidence type="ECO:0000259" key="2">
    <source>
        <dbReference type="Pfam" id="PF13098"/>
    </source>
</evidence>
<reference evidence="3 4" key="1">
    <citation type="submission" date="2022-03" db="EMBL/GenBank/DDBJ databases">
        <title>Genomic Encyclopedia of Type Strains, Phase III (KMG-III): the genomes of soil and plant-associated and newly described type strains.</title>
        <authorList>
            <person name="Whitman W."/>
        </authorList>
    </citation>
    <scope>NUCLEOTIDE SEQUENCE [LARGE SCALE GENOMIC DNA]</scope>
    <source>
        <strain evidence="3 4">BSker1</strain>
    </source>
</reference>
<dbReference type="Proteomes" id="UP001523550">
    <property type="component" value="Unassembled WGS sequence"/>
</dbReference>
<dbReference type="NCBIfam" id="NF008657">
    <property type="entry name" value="PRK11657.1"/>
    <property type="match status" value="1"/>
</dbReference>
<keyword evidence="1" id="KW-0574">Periplasm</keyword>
<comment type="similarity">
    <text evidence="1">Belongs to the thioredoxin family. DsbC subfamily.</text>
</comment>
<dbReference type="InterPro" id="IPR036249">
    <property type="entry name" value="Thioredoxin-like_sf"/>
</dbReference>
<dbReference type="Pfam" id="PF13098">
    <property type="entry name" value="Thioredoxin_2"/>
    <property type="match status" value="1"/>
</dbReference>
<sequence>MKYLKQWIRRRSGLVLLMVVMVCLATAQADDSDQPSREAQTQQLMSALEGSHWVQDGSENADRVIYTFTDANCPYCERFREAAEPWIEAGEVQLRHIMVGIIRDDSPAKAAHILGSDDPTRELLRHQSDEQDSELDQSAISETGPQVQRNNQLMRGLGASATPTSIYLDDSGDLSAVQGMPQGRQMQALMGGPRPD</sequence>
<dbReference type="GO" id="GO:0016853">
    <property type="term" value="F:isomerase activity"/>
    <property type="evidence" value="ECO:0007669"/>
    <property type="project" value="UniProtKB-KW"/>
</dbReference>
<comment type="subcellular location">
    <subcellularLocation>
        <location evidence="1">Periplasm</location>
    </subcellularLocation>
</comment>
<gene>
    <name evidence="3" type="ORF">J2T60_001175</name>
</gene>
<accession>A0ABT1G8H2</accession>
<evidence type="ECO:0000256" key="1">
    <source>
        <dbReference type="RuleBase" id="RU364038"/>
    </source>
</evidence>
<dbReference type="SUPFAM" id="SSF52833">
    <property type="entry name" value="Thioredoxin-like"/>
    <property type="match status" value="1"/>
</dbReference>
<protein>
    <recommendedName>
        <fullName evidence="1">Thiol:disulfide interchange protein</fullName>
    </recommendedName>
</protein>
<dbReference type="EMBL" id="JALJYF010000001">
    <property type="protein sequence ID" value="MCP1727210.1"/>
    <property type="molecule type" value="Genomic_DNA"/>
</dbReference>
<dbReference type="RefSeq" id="WP_253446751.1">
    <property type="nucleotide sequence ID" value="NZ_JALJYF010000001.1"/>
</dbReference>
<dbReference type="InterPro" id="IPR033954">
    <property type="entry name" value="DiS-bond_Isoase_DsbC/G"/>
</dbReference>
<keyword evidence="3" id="KW-0413">Isomerase</keyword>
<organism evidence="3 4">
    <name type="scientific">Natronospira proteinivora</name>
    <dbReference type="NCBI Taxonomy" id="1807133"/>
    <lineage>
        <taxon>Bacteria</taxon>
        <taxon>Pseudomonadati</taxon>
        <taxon>Pseudomonadota</taxon>
        <taxon>Gammaproteobacteria</taxon>
        <taxon>Natronospirales</taxon>
        <taxon>Natronospiraceae</taxon>
        <taxon>Natronospira</taxon>
    </lineage>
</organism>
<feature type="signal peptide" evidence="1">
    <location>
        <begin position="1"/>
        <end position="29"/>
    </location>
</feature>